<gene>
    <name evidence="1" type="ORF">UFOVP704_39</name>
</gene>
<name>A0A6J5NPN9_9CAUD</name>
<sequence>MAIDFNGALTLADQAVLSNDPLVKEITMSLHQTWNAIKDIPFYTSQSLRQVGVRYTNEAGTIPMPTWSTINGEPNAVKGKPKSYEEQMYLIRNKITVDSRLLDQPNNIIDPVEAQIKIFLEGFAYDFNDKFINNDPSSSSGTNSADCFPGLKYRLENRAAFDIPADCLVQPASTLASLDTTSSYNALEANGCMSALQEMFDNLNAPDGTGVVLYMNEETKRRFEFVIRALGSGTGFDANKDAFDRNVDTFKGAKIRTVGRKVDGTTPVITSPANFADIYAVRYGTGYVQGWQSGPFKPEYLGKSKENGIMHNVLFDWGMGLWMPNTRSIARLRVATN</sequence>
<accession>A0A6J5NPN9</accession>
<evidence type="ECO:0000313" key="1">
    <source>
        <dbReference type="EMBL" id="CAB4158968.1"/>
    </source>
</evidence>
<dbReference type="EMBL" id="LR796675">
    <property type="protein sequence ID" value="CAB4158968.1"/>
    <property type="molecule type" value="Genomic_DNA"/>
</dbReference>
<protein>
    <submittedName>
        <fullName evidence="1">Uncharacterized protein</fullName>
    </submittedName>
</protein>
<reference evidence="1" key="1">
    <citation type="submission" date="2020-04" db="EMBL/GenBank/DDBJ databases">
        <authorList>
            <person name="Chiriac C."/>
            <person name="Salcher M."/>
            <person name="Ghai R."/>
            <person name="Kavagutti S V."/>
        </authorList>
    </citation>
    <scope>NUCLEOTIDE SEQUENCE</scope>
</reference>
<organism evidence="1">
    <name type="scientific">uncultured Caudovirales phage</name>
    <dbReference type="NCBI Taxonomy" id="2100421"/>
    <lineage>
        <taxon>Viruses</taxon>
        <taxon>Duplodnaviria</taxon>
        <taxon>Heunggongvirae</taxon>
        <taxon>Uroviricota</taxon>
        <taxon>Caudoviricetes</taxon>
        <taxon>Peduoviridae</taxon>
        <taxon>Maltschvirus</taxon>
        <taxon>Maltschvirus maltsch</taxon>
    </lineage>
</organism>
<proteinExistence type="predicted"/>